<evidence type="ECO:0000313" key="2">
    <source>
        <dbReference type="Proteomes" id="UP000694843"/>
    </source>
</evidence>
<evidence type="ECO:0000313" key="3">
    <source>
        <dbReference type="RefSeq" id="XP_018006753.1"/>
    </source>
</evidence>
<proteinExistence type="predicted"/>
<feature type="non-terminal residue" evidence="3">
    <location>
        <position position="1"/>
    </location>
</feature>
<accession>A0A8B7MZP6</accession>
<dbReference type="SUPFAM" id="SSF51735">
    <property type="entry name" value="NAD(P)-binding Rossmann-fold domains"/>
    <property type="match status" value="1"/>
</dbReference>
<dbReference type="PANTHER" id="PTHR43355:SF2">
    <property type="entry name" value="FLAVIN REDUCTASE (NADPH)"/>
    <property type="match status" value="1"/>
</dbReference>
<organism evidence="2 3">
    <name type="scientific">Hyalella azteca</name>
    <name type="common">Amphipod</name>
    <dbReference type="NCBI Taxonomy" id="294128"/>
    <lineage>
        <taxon>Eukaryota</taxon>
        <taxon>Metazoa</taxon>
        <taxon>Ecdysozoa</taxon>
        <taxon>Arthropoda</taxon>
        <taxon>Crustacea</taxon>
        <taxon>Multicrustacea</taxon>
        <taxon>Malacostraca</taxon>
        <taxon>Eumalacostraca</taxon>
        <taxon>Peracarida</taxon>
        <taxon>Amphipoda</taxon>
        <taxon>Senticaudata</taxon>
        <taxon>Talitrida</taxon>
        <taxon>Talitroidea</taxon>
        <taxon>Hyalellidae</taxon>
        <taxon>Hyalella</taxon>
    </lineage>
</organism>
<dbReference type="InterPro" id="IPR051606">
    <property type="entry name" value="Polyketide_Oxido-like"/>
</dbReference>
<protein>
    <submittedName>
        <fullName evidence="3">Flavin reductase (NADPH)</fullName>
    </submittedName>
</protein>
<dbReference type="GeneID" id="108664641"/>
<dbReference type="GO" id="GO:0004074">
    <property type="term" value="F:biliverdin reductase [NAD(P)H] activity"/>
    <property type="evidence" value="ECO:0007669"/>
    <property type="project" value="TreeGrafter"/>
</dbReference>
<dbReference type="AlphaFoldDB" id="A0A8B7MZP6"/>
<reference evidence="3" key="1">
    <citation type="submission" date="2025-08" db="UniProtKB">
        <authorList>
            <consortium name="RefSeq"/>
        </authorList>
    </citation>
    <scope>IDENTIFICATION</scope>
    <source>
        <tissue evidence="3">Whole organism</tissue>
    </source>
</reference>
<evidence type="ECO:0000259" key="1">
    <source>
        <dbReference type="Pfam" id="PF13460"/>
    </source>
</evidence>
<dbReference type="Proteomes" id="UP000694843">
    <property type="component" value="Unplaced"/>
</dbReference>
<dbReference type="InterPro" id="IPR036291">
    <property type="entry name" value="NAD(P)-bd_dom_sf"/>
</dbReference>
<dbReference type="RefSeq" id="XP_018006753.1">
    <property type="nucleotide sequence ID" value="XM_018151264.2"/>
</dbReference>
<dbReference type="OrthoDB" id="419598at2759"/>
<sequence length="157" mass="17455">YCTLFQPSCSGKNTILYAVPAFLFWEEHYTVHCSSLPVLGGTLYCTLFQPSCSGRNTILYAVPAFLFWEEHSVPPRFREVDGDHKRMLALLRDSDRTWVAVCPPHITEGPGRGDYTVARGQGPGRTITKQDLGHFLVTCLTDPANYGQLCGLCDAPQ</sequence>
<dbReference type="KEGG" id="hazt:108664641"/>
<dbReference type="Pfam" id="PF13460">
    <property type="entry name" value="NAD_binding_10"/>
    <property type="match status" value="1"/>
</dbReference>
<dbReference type="GO" id="GO:0042602">
    <property type="term" value="F:riboflavin reductase (NADPH) activity"/>
    <property type="evidence" value="ECO:0007669"/>
    <property type="project" value="TreeGrafter"/>
</dbReference>
<dbReference type="InterPro" id="IPR016040">
    <property type="entry name" value="NAD(P)-bd_dom"/>
</dbReference>
<dbReference type="PANTHER" id="PTHR43355">
    <property type="entry name" value="FLAVIN REDUCTASE (NADPH)"/>
    <property type="match status" value="1"/>
</dbReference>
<keyword evidence="2" id="KW-1185">Reference proteome</keyword>
<feature type="domain" description="NAD(P)-binding" evidence="1">
    <location>
        <begin position="77"/>
        <end position="143"/>
    </location>
</feature>
<gene>
    <name evidence="3" type="primary">LOC108664641</name>
</gene>
<dbReference type="Gene3D" id="3.40.50.720">
    <property type="entry name" value="NAD(P)-binding Rossmann-like Domain"/>
    <property type="match status" value="1"/>
</dbReference>
<name>A0A8B7MZP6_HYAAZ</name>